<dbReference type="GO" id="GO:0003677">
    <property type="term" value="F:DNA binding"/>
    <property type="evidence" value="ECO:0007669"/>
    <property type="project" value="InterPro"/>
</dbReference>
<keyword evidence="3" id="KW-0418">Kinase</keyword>
<dbReference type="Pfam" id="PF01272">
    <property type="entry name" value="GreA_GreB"/>
    <property type="match status" value="1"/>
</dbReference>
<dbReference type="AlphaFoldDB" id="A0AAE3Q9Z9"/>
<dbReference type="InterPro" id="IPR023459">
    <property type="entry name" value="Tscrpt_elong_fac_GreA/B_fam"/>
</dbReference>
<dbReference type="PANTHER" id="PTHR30437:SF5">
    <property type="entry name" value="REGULATOR OF NUCLEOSIDE DIPHOSPHATE KINASE"/>
    <property type="match status" value="1"/>
</dbReference>
<organism evidence="3 4">
    <name type="scientific">Ferirhizobium litorale</name>
    <dbReference type="NCBI Taxonomy" id="2927786"/>
    <lineage>
        <taxon>Bacteria</taxon>
        <taxon>Pseudomonadati</taxon>
        <taxon>Pseudomonadota</taxon>
        <taxon>Alphaproteobacteria</taxon>
        <taxon>Hyphomicrobiales</taxon>
        <taxon>Rhizobiaceae</taxon>
        <taxon>Ferirhizobium</taxon>
    </lineage>
</organism>
<dbReference type="GO" id="GO:0032784">
    <property type="term" value="P:regulation of DNA-templated transcription elongation"/>
    <property type="evidence" value="ECO:0007669"/>
    <property type="project" value="InterPro"/>
</dbReference>
<evidence type="ECO:0000313" key="4">
    <source>
        <dbReference type="Proteomes" id="UP001161580"/>
    </source>
</evidence>
<dbReference type="InterPro" id="IPR001437">
    <property type="entry name" value="Tscrpt_elong_fac_GreA/B_C"/>
</dbReference>
<dbReference type="Proteomes" id="UP001161580">
    <property type="component" value="Unassembled WGS sequence"/>
</dbReference>
<dbReference type="NCBIfam" id="NF004396">
    <property type="entry name" value="PRK05753.1"/>
    <property type="match status" value="1"/>
</dbReference>
<keyword evidence="3" id="KW-0808">Transferase</keyword>
<dbReference type="GO" id="GO:0006354">
    <property type="term" value="P:DNA-templated transcription elongation"/>
    <property type="evidence" value="ECO:0007669"/>
    <property type="project" value="TreeGrafter"/>
</dbReference>
<evidence type="ECO:0000259" key="2">
    <source>
        <dbReference type="Pfam" id="PF14760"/>
    </source>
</evidence>
<proteinExistence type="predicted"/>
<reference evidence="3" key="1">
    <citation type="submission" date="2022-03" db="EMBL/GenBank/DDBJ databases">
        <title>Fererhizobium litorale gen. nov., sp. nov., isolated from sandy sediments of the Sea of Japan seashore.</title>
        <authorList>
            <person name="Romanenko L."/>
            <person name="Kurilenko V."/>
            <person name="Otstavnykh N."/>
            <person name="Svetashev V."/>
            <person name="Tekutyeva L."/>
            <person name="Isaeva M."/>
            <person name="Mikhailov V."/>
        </authorList>
    </citation>
    <scope>NUCLEOTIDE SEQUENCE</scope>
    <source>
        <strain evidence="3">KMM 9576</strain>
    </source>
</reference>
<feature type="domain" description="Transcription elongation factor GreA/GreB C-terminal" evidence="1">
    <location>
        <begin position="59"/>
        <end position="130"/>
    </location>
</feature>
<dbReference type="SUPFAM" id="SSF54534">
    <property type="entry name" value="FKBP-like"/>
    <property type="match status" value="1"/>
</dbReference>
<name>A0AAE3Q9Z9_9HYPH</name>
<accession>A0AAE3Q9Z9</accession>
<sequence length="139" mass="15171">MQQKTRATRKPHIVVTKSDHRILLGLANAVSHHDEDIAEALIDELERAKIVADTRISANIVRLGSIVDYHAEGATRTVTLVLPVDADISKGRVSILTPIGTALLGLSPSQSMEWTARDGRIHRLTVKDVRQVESVSPSP</sequence>
<dbReference type="InterPro" id="IPR036953">
    <property type="entry name" value="GreA/GreB_C_sf"/>
</dbReference>
<comment type="caution">
    <text evidence="3">The sequence shown here is derived from an EMBL/GenBank/DDBJ whole genome shotgun (WGS) entry which is preliminary data.</text>
</comment>
<keyword evidence="4" id="KW-1185">Reference proteome</keyword>
<dbReference type="InterPro" id="IPR029462">
    <property type="entry name" value="Rnk_N"/>
</dbReference>
<dbReference type="RefSeq" id="WP_311786045.1">
    <property type="nucleotide sequence ID" value="NZ_JALDYY010000003.1"/>
</dbReference>
<evidence type="ECO:0000259" key="1">
    <source>
        <dbReference type="Pfam" id="PF01272"/>
    </source>
</evidence>
<dbReference type="PANTHER" id="PTHR30437">
    <property type="entry name" value="TRANSCRIPTION ELONGATION FACTOR GREA"/>
    <property type="match status" value="1"/>
</dbReference>
<gene>
    <name evidence="3" type="primary">rnk</name>
    <name evidence="3" type="ORF">MRS75_07520</name>
</gene>
<dbReference type="EMBL" id="JALDYZ010000003">
    <property type="protein sequence ID" value="MDI7921937.1"/>
    <property type="molecule type" value="Genomic_DNA"/>
</dbReference>
<dbReference type="Gene3D" id="3.10.50.30">
    <property type="entry name" value="Transcription elongation factor, GreA/GreB, C-terminal domain"/>
    <property type="match status" value="1"/>
</dbReference>
<dbReference type="Gene3D" id="1.10.286.20">
    <property type="match status" value="1"/>
</dbReference>
<protein>
    <submittedName>
        <fullName evidence="3">Nucleoside diphosphate kinase regulator</fullName>
    </submittedName>
</protein>
<evidence type="ECO:0000313" key="3">
    <source>
        <dbReference type="EMBL" id="MDI7921937.1"/>
    </source>
</evidence>
<dbReference type="GO" id="GO:0070063">
    <property type="term" value="F:RNA polymerase binding"/>
    <property type="evidence" value="ECO:0007669"/>
    <property type="project" value="InterPro"/>
</dbReference>
<dbReference type="GO" id="GO:0016301">
    <property type="term" value="F:kinase activity"/>
    <property type="evidence" value="ECO:0007669"/>
    <property type="project" value="UniProtKB-KW"/>
</dbReference>
<feature type="domain" description="Regulator of nucleoside diphosphate kinase N-terminal" evidence="2">
    <location>
        <begin position="11"/>
        <end position="51"/>
    </location>
</feature>
<dbReference type="Pfam" id="PF14760">
    <property type="entry name" value="Rnk_N"/>
    <property type="match status" value="1"/>
</dbReference>